<dbReference type="EMBL" id="JAANBB010000110">
    <property type="protein sequence ID" value="KAF7549930.1"/>
    <property type="molecule type" value="Genomic_DNA"/>
</dbReference>
<dbReference type="OrthoDB" id="415532at2759"/>
<proteinExistence type="predicted"/>
<feature type="domain" description="DUF4246" evidence="2">
    <location>
        <begin position="119"/>
        <end position="593"/>
    </location>
</feature>
<organism evidence="4 5">
    <name type="scientific">Cylindrodendrum hubeiense</name>
    <dbReference type="NCBI Taxonomy" id="595255"/>
    <lineage>
        <taxon>Eukaryota</taxon>
        <taxon>Fungi</taxon>
        <taxon>Dikarya</taxon>
        <taxon>Ascomycota</taxon>
        <taxon>Pezizomycotina</taxon>
        <taxon>Sordariomycetes</taxon>
        <taxon>Hypocreomycetidae</taxon>
        <taxon>Hypocreales</taxon>
        <taxon>Nectriaceae</taxon>
        <taxon>Cylindrodendrum</taxon>
    </lineage>
</organism>
<dbReference type="InterPro" id="IPR049207">
    <property type="entry name" value="DUF4246_N"/>
</dbReference>
<dbReference type="PANTHER" id="PTHR33119">
    <property type="entry name" value="IFI3P"/>
    <property type="match status" value="1"/>
</dbReference>
<feature type="region of interest" description="Disordered" evidence="1">
    <location>
        <begin position="331"/>
        <end position="388"/>
    </location>
</feature>
<protein>
    <submittedName>
        <fullName evidence="4">Uncharacterized protein</fullName>
    </submittedName>
</protein>
<dbReference type="Pfam" id="PF14033">
    <property type="entry name" value="DUF4246"/>
    <property type="match status" value="1"/>
</dbReference>
<feature type="compositionally biased region" description="Acidic residues" evidence="1">
    <location>
        <begin position="374"/>
        <end position="388"/>
    </location>
</feature>
<gene>
    <name evidence="4" type="ORF">G7Z17_g6066</name>
</gene>
<dbReference type="PANTHER" id="PTHR33119:SF1">
    <property type="entry name" value="FE2OG DIOXYGENASE DOMAIN-CONTAINING PROTEIN"/>
    <property type="match status" value="1"/>
</dbReference>
<accession>A0A9P5HDX1</accession>
<dbReference type="Proteomes" id="UP000722485">
    <property type="component" value="Unassembled WGS sequence"/>
</dbReference>
<dbReference type="InterPro" id="IPR049192">
    <property type="entry name" value="DUF4246_C"/>
</dbReference>
<reference evidence="4" key="1">
    <citation type="submission" date="2020-03" db="EMBL/GenBank/DDBJ databases">
        <title>Draft Genome Sequence of Cylindrodendrum hubeiense.</title>
        <authorList>
            <person name="Buettner E."/>
            <person name="Kellner H."/>
        </authorList>
    </citation>
    <scope>NUCLEOTIDE SEQUENCE</scope>
    <source>
        <strain evidence="4">IHI 201604</strain>
    </source>
</reference>
<name>A0A9P5HDX1_9HYPO</name>
<comment type="caution">
    <text evidence="4">The sequence shown here is derived from an EMBL/GenBank/DDBJ whole genome shotgun (WGS) entry which is preliminary data.</text>
</comment>
<evidence type="ECO:0000259" key="3">
    <source>
        <dbReference type="Pfam" id="PF21666"/>
    </source>
</evidence>
<dbReference type="Pfam" id="PF21666">
    <property type="entry name" value="DUF4246_N"/>
    <property type="match status" value="1"/>
</dbReference>
<keyword evidence="5" id="KW-1185">Reference proteome</keyword>
<evidence type="ECO:0000313" key="4">
    <source>
        <dbReference type="EMBL" id="KAF7549930.1"/>
    </source>
</evidence>
<evidence type="ECO:0000313" key="5">
    <source>
        <dbReference type="Proteomes" id="UP000722485"/>
    </source>
</evidence>
<dbReference type="AlphaFoldDB" id="A0A9P5HDX1"/>
<dbReference type="InterPro" id="IPR025340">
    <property type="entry name" value="DUF4246"/>
</dbReference>
<sequence length="690" mass="78847">MPAYPGLGLDLRYHDQVEGRRDLYPMGIHQNCYGSDSEMLLVREVAMMTIIDRLSDKPDFHVKVFDDAIAKKWTEEALALPVKQVYDEIVKGSEYNGNDLGYHRRKATNRLDFILDEGCLDYCIKELRAKAEFFKKTGLIPTLDATASIAKSDTMVDESLHNALRAAFSRLEEDQKDSPDWHPRTSEIVQDLVHPSMYPLVYGRTRVFADEVVGVEDAIDKWAGKGDIIPQLEPEPNPKDLRNARGSRFSGASDAGIGKVTPSFWSPKYQWLPANVKLQDDGSVKFTSYINNLHPVKYRDIYGTIEKLIEKALPAWDLCLARYRHHRLEGAGRTKPRFPRPNNPDDGNEANWSPPFDEVEMPQREREGSSESNVSEDEFGKEEIEERDEQGYIYSHTPKAAHWYEIRKPVQPEVPEFEAWDYGVKPGKSLREQFDGLQVIVKMASIELGPGKPKSPPGGWHVEGQMNEHIVGTALYYLDSENVTPSHLQFRMQTSYDQEYRDVEQDSYTWMERVYGSWLSGGICLQSYGSVETKEGRLLAFPNVFHHRVTDFGLKDEMKTGHRRFIALWLVDPLTRIISTANVPPQQQSWWMENTFDRLGKGEETKVPPAIAQLILEKAPGHPGLEAAGKGKQSLPEELMDIVRNELEDVVPMSLEEARAHRLKLMDVRTVFQEGTRETWAEVEYSFCEH</sequence>
<evidence type="ECO:0000259" key="2">
    <source>
        <dbReference type="Pfam" id="PF14033"/>
    </source>
</evidence>
<feature type="domain" description="DUF4246" evidence="3">
    <location>
        <begin position="4"/>
        <end position="76"/>
    </location>
</feature>
<evidence type="ECO:0000256" key="1">
    <source>
        <dbReference type="SAM" id="MobiDB-lite"/>
    </source>
</evidence>